<dbReference type="HOGENOM" id="CLU_1102799_0_0_1"/>
<evidence type="ECO:0008006" key="5">
    <source>
        <dbReference type="Google" id="ProtNLM"/>
    </source>
</evidence>
<evidence type="ECO:0000313" key="3">
    <source>
        <dbReference type="EMBL" id="KIW62257.1"/>
    </source>
</evidence>
<feature type="region of interest" description="Disordered" evidence="1">
    <location>
        <begin position="93"/>
        <end position="118"/>
    </location>
</feature>
<dbReference type="AlphaFoldDB" id="A0A0D2DIQ7"/>
<protein>
    <recommendedName>
        <fullName evidence="5">FAS1 domain-containing protein</fullName>
    </recommendedName>
</protein>
<dbReference type="Proteomes" id="UP000054266">
    <property type="component" value="Unassembled WGS sequence"/>
</dbReference>
<feature type="compositionally biased region" description="Low complexity" evidence="1">
    <location>
        <begin position="95"/>
        <end position="118"/>
    </location>
</feature>
<evidence type="ECO:0000256" key="1">
    <source>
        <dbReference type="SAM" id="MobiDB-lite"/>
    </source>
</evidence>
<evidence type="ECO:0000256" key="2">
    <source>
        <dbReference type="SAM" id="SignalP"/>
    </source>
</evidence>
<sequence>MIGLRHAFVFSTLLLGTLSSPAHAPAEDQSLYNWEAFSSLLESVDPAALHSVLHSLSPKFQDGVFSKDRAAIEHVHSENPIIASKLVHLAKKRQASNSTTTSTATPSTPAQSSAASESSSRAASVSSILSSAIFASTVPAATTVTVPPTTPPSATPVETDNGAVVFSTLGGGLVTLTSSALGVHFTPSTSTHLFYTTAPDGSVRTSTSVVVVNAPVTDTADATGAQGAAATTGGDPGLQNAGSSLKVGSVVAVLAGLGGCLFFAL</sequence>
<feature type="signal peptide" evidence="2">
    <location>
        <begin position="1"/>
        <end position="19"/>
    </location>
</feature>
<proteinExistence type="predicted"/>
<name>A0A0D2DIQ7_9EURO</name>
<accession>A0A0D2DIQ7</accession>
<gene>
    <name evidence="3" type="ORF">PV04_10450</name>
</gene>
<dbReference type="STRING" id="5601.A0A0D2DIQ7"/>
<organism evidence="3 4">
    <name type="scientific">Phialophora macrospora</name>
    <dbReference type="NCBI Taxonomy" id="1851006"/>
    <lineage>
        <taxon>Eukaryota</taxon>
        <taxon>Fungi</taxon>
        <taxon>Dikarya</taxon>
        <taxon>Ascomycota</taxon>
        <taxon>Pezizomycotina</taxon>
        <taxon>Eurotiomycetes</taxon>
        <taxon>Chaetothyriomycetidae</taxon>
        <taxon>Chaetothyriales</taxon>
        <taxon>Herpotrichiellaceae</taxon>
        <taxon>Phialophora</taxon>
    </lineage>
</organism>
<reference evidence="3 4" key="1">
    <citation type="submission" date="2015-01" db="EMBL/GenBank/DDBJ databases">
        <title>The Genome Sequence of Capronia semiimmersa CBS27337.</title>
        <authorList>
            <consortium name="The Broad Institute Genomics Platform"/>
            <person name="Cuomo C."/>
            <person name="de Hoog S."/>
            <person name="Gorbushina A."/>
            <person name="Stielow B."/>
            <person name="Teixiera M."/>
            <person name="Abouelleil A."/>
            <person name="Chapman S.B."/>
            <person name="Priest M."/>
            <person name="Young S.K."/>
            <person name="Wortman J."/>
            <person name="Nusbaum C."/>
            <person name="Birren B."/>
        </authorList>
    </citation>
    <scope>NUCLEOTIDE SEQUENCE [LARGE SCALE GENOMIC DNA]</scope>
    <source>
        <strain evidence="3 4">CBS 27337</strain>
    </source>
</reference>
<evidence type="ECO:0000313" key="4">
    <source>
        <dbReference type="Proteomes" id="UP000054266"/>
    </source>
</evidence>
<dbReference type="EMBL" id="KN846963">
    <property type="protein sequence ID" value="KIW62257.1"/>
    <property type="molecule type" value="Genomic_DNA"/>
</dbReference>
<keyword evidence="4" id="KW-1185">Reference proteome</keyword>
<keyword evidence="2" id="KW-0732">Signal</keyword>
<feature type="chain" id="PRO_5002240458" description="FAS1 domain-containing protein" evidence="2">
    <location>
        <begin position="20"/>
        <end position="265"/>
    </location>
</feature>